<feature type="region of interest" description="Disordered" evidence="1">
    <location>
        <begin position="451"/>
        <end position="475"/>
    </location>
</feature>
<evidence type="ECO:0000256" key="3">
    <source>
        <dbReference type="SAM" id="SignalP"/>
    </source>
</evidence>
<gene>
    <name evidence="4" type="ORF">SK128_006188</name>
</gene>
<evidence type="ECO:0008006" key="6">
    <source>
        <dbReference type="Google" id="ProtNLM"/>
    </source>
</evidence>
<keyword evidence="2" id="KW-0472">Membrane</keyword>
<feature type="compositionally biased region" description="Basic and acidic residues" evidence="1">
    <location>
        <begin position="109"/>
        <end position="125"/>
    </location>
</feature>
<keyword evidence="3" id="KW-0732">Signal</keyword>
<keyword evidence="5" id="KW-1185">Reference proteome</keyword>
<name>A0AAN9ADL6_HALRR</name>
<proteinExistence type="predicted"/>
<dbReference type="Proteomes" id="UP001381693">
    <property type="component" value="Unassembled WGS sequence"/>
</dbReference>
<keyword evidence="2" id="KW-0812">Transmembrane</keyword>
<feature type="region of interest" description="Disordered" evidence="1">
    <location>
        <begin position="109"/>
        <end position="131"/>
    </location>
</feature>
<accession>A0AAN9ADL6</accession>
<sequence length="540" mass="59908">MKTSSVWCKFFFFFVTSQEIFVQSSVIHVAAPNNFCKRKENLLECTFNENEQEVELDNVVAGIREVKLVSAASLRGRSSCEVNLEVWTSRNVTLLGNNSILPGIQERKASDALEEGPREAKEKSPDNLPSPDIISGVIKGLMDSNGRSIEDSVTSQSNCVGNVSVRQSYVHNISGAFGVTSLQYSDVEELMGKFHKLEMKGSKIRELSAVGNIVSMTGSTVQRLGNLTVLEHLSVNEVTLHEIYKPGIILFKSTKMSGWAYDETLKHSINKTNIRQILKGKLRIKGSQLTMNNVIIDEIGTETIIVENGGHLTVTDVLIKQGARNCLVLRGDARVILDNVTLSDRKLIHLDLVSKGNQTLVPLFSAWPVKTSVKIRPISSSPGPPPDDPNVEEFKGMEWYWIIIMAGVGLISGIIVGTAVMWKRSKNPMQLSSTLLLSDLLSRERHADEIEENTSVIPQRPDLVRQDSSQTSSSFGSYATFSDHISTSSNKYIGDRLFNTPDPNLFIHVPPSLCSREEVIYEEVECLQLPKAENPYLVMK</sequence>
<evidence type="ECO:0000256" key="2">
    <source>
        <dbReference type="SAM" id="Phobius"/>
    </source>
</evidence>
<evidence type="ECO:0000313" key="4">
    <source>
        <dbReference type="EMBL" id="KAK7084743.1"/>
    </source>
</evidence>
<feature type="signal peptide" evidence="3">
    <location>
        <begin position="1"/>
        <end position="17"/>
    </location>
</feature>
<organism evidence="4 5">
    <name type="scientific">Halocaridina rubra</name>
    <name type="common">Hawaiian red shrimp</name>
    <dbReference type="NCBI Taxonomy" id="373956"/>
    <lineage>
        <taxon>Eukaryota</taxon>
        <taxon>Metazoa</taxon>
        <taxon>Ecdysozoa</taxon>
        <taxon>Arthropoda</taxon>
        <taxon>Crustacea</taxon>
        <taxon>Multicrustacea</taxon>
        <taxon>Malacostraca</taxon>
        <taxon>Eumalacostraca</taxon>
        <taxon>Eucarida</taxon>
        <taxon>Decapoda</taxon>
        <taxon>Pleocyemata</taxon>
        <taxon>Caridea</taxon>
        <taxon>Atyoidea</taxon>
        <taxon>Atyidae</taxon>
        <taxon>Halocaridina</taxon>
    </lineage>
</organism>
<reference evidence="4 5" key="1">
    <citation type="submission" date="2023-11" db="EMBL/GenBank/DDBJ databases">
        <title>Halocaridina rubra genome assembly.</title>
        <authorList>
            <person name="Smith C."/>
        </authorList>
    </citation>
    <scope>NUCLEOTIDE SEQUENCE [LARGE SCALE GENOMIC DNA]</scope>
    <source>
        <strain evidence="4">EP-1</strain>
        <tissue evidence="4">Whole</tissue>
    </source>
</reference>
<feature type="chain" id="PRO_5042945455" description="Receptor L-domain domain-containing protein" evidence="3">
    <location>
        <begin position="18"/>
        <end position="540"/>
    </location>
</feature>
<evidence type="ECO:0000313" key="5">
    <source>
        <dbReference type="Proteomes" id="UP001381693"/>
    </source>
</evidence>
<feature type="transmembrane region" description="Helical" evidence="2">
    <location>
        <begin position="399"/>
        <end position="422"/>
    </location>
</feature>
<protein>
    <recommendedName>
        <fullName evidence="6">Receptor L-domain domain-containing protein</fullName>
    </recommendedName>
</protein>
<comment type="caution">
    <text evidence="4">The sequence shown here is derived from an EMBL/GenBank/DDBJ whole genome shotgun (WGS) entry which is preliminary data.</text>
</comment>
<dbReference type="EMBL" id="JAXCGZ010001993">
    <property type="protein sequence ID" value="KAK7084743.1"/>
    <property type="molecule type" value="Genomic_DNA"/>
</dbReference>
<dbReference type="AlphaFoldDB" id="A0AAN9ADL6"/>
<evidence type="ECO:0000256" key="1">
    <source>
        <dbReference type="SAM" id="MobiDB-lite"/>
    </source>
</evidence>
<keyword evidence="2" id="KW-1133">Transmembrane helix</keyword>